<dbReference type="STRING" id="1341132.A0A3F3PJJ3"/>
<evidence type="ECO:0000313" key="3">
    <source>
        <dbReference type="Proteomes" id="UP000253729"/>
    </source>
</evidence>
<accession>A0A3F3PJJ3</accession>
<dbReference type="GeneID" id="38138201"/>
<sequence length="413" mass="47620">MNAYISVDRLHSAATQSSSYQLKDKYKRPRSTHHHCLPIINRFHLLCQWLKMCDEQHSCIDRHQAVPSRAIFVGKNHSDQLQLQLSAGLTHPFDYISLSHCWGKPTDGEKKQFCTTPEHYNERLTGFSYRSLPKVFQDFITVTRELNKQYLWIDALCIKQGDREDWEREASSWNDGFLDRTQDCGRSQGATSNAKDIDDFLLQERALSRRTIYFTLHQTYWVKPRCTRLYLLDPQFPKSLLTSGYGSTASFRIANALSTEVSFGVIHCILPRFLLWKRAGKHLAPIRYKDKNVPSWAPRPNSLGFDESEHGINIQVRHFQGCYTKGKNGKHMIFRSKDKVGFLYFDMDSAVKVKSQDCAVIGVSEDDDNDDPDKEYYILAVRKTSGKEDYERLGAGRVRAHYGSKRSTSGKLL</sequence>
<evidence type="ECO:0000313" key="2">
    <source>
        <dbReference type="EMBL" id="RDH27110.1"/>
    </source>
</evidence>
<proteinExistence type="predicted"/>
<dbReference type="PANTHER" id="PTHR33112:SF10">
    <property type="entry name" value="TOL"/>
    <property type="match status" value="1"/>
</dbReference>
<dbReference type="Pfam" id="PF06985">
    <property type="entry name" value="HET"/>
    <property type="match status" value="1"/>
</dbReference>
<protein>
    <recommendedName>
        <fullName evidence="1">Heterokaryon incompatibility domain-containing protein</fullName>
    </recommendedName>
</protein>
<dbReference type="RefSeq" id="XP_026620132.1">
    <property type="nucleotide sequence ID" value="XM_026769845.1"/>
</dbReference>
<dbReference type="AlphaFoldDB" id="A0A3F3PJJ3"/>
<dbReference type="InterPro" id="IPR010730">
    <property type="entry name" value="HET"/>
</dbReference>
<reference evidence="2 3" key="1">
    <citation type="submission" date="2018-07" db="EMBL/GenBank/DDBJ databases">
        <title>The genomes of Aspergillus section Nigri reveals drivers in fungal speciation.</title>
        <authorList>
            <consortium name="DOE Joint Genome Institute"/>
            <person name="Vesth T.C."/>
            <person name="Nybo J."/>
            <person name="Theobald S."/>
            <person name="Brandl J."/>
            <person name="Frisvad J.C."/>
            <person name="Nielsen K.F."/>
            <person name="Lyhne E.K."/>
            <person name="Kogle M.E."/>
            <person name="Kuo A."/>
            <person name="Riley R."/>
            <person name="Clum A."/>
            <person name="Nolan M."/>
            <person name="Lipzen A."/>
            <person name="Salamov A."/>
            <person name="Henrissat B."/>
            <person name="Wiebenga A."/>
            <person name="De vries R.P."/>
            <person name="Grigoriev I.V."/>
            <person name="Mortensen U.H."/>
            <person name="Andersen M.R."/>
            <person name="Baker S.E."/>
        </authorList>
    </citation>
    <scope>NUCLEOTIDE SEQUENCE [LARGE SCALE GENOMIC DNA]</scope>
    <source>
        <strain evidence="2 3">CBS 139.54b</strain>
    </source>
</reference>
<dbReference type="Proteomes" id="UP000253729">
    <property type="component" value="Unassembled WGS sequence"/>
</dbReference>
<dbReference type="EMBL" id="KZ852100">
    <property type="protein sequence ID" value="RDH27110.1"/>
    <property type="molecule type" value="Genomic_DNA"/>
</dbReference>
<organism evidence="2 3">
    <name type="scientific">Aspergillus welwitschiae</name>
    <dbReference type="NCBI Taxonomy" id="1341132"/>
    <lineage>
        <taxon>Eukaryota</taxon>
        <taxon>Fungi</taxon>
        <taxon>Dikarya</taxon>
        <taxon>Ascomycota</taxon>
        <taxon>Pezizomycotina</taxon>
        <taxon>Eurotiomycetes</taxon>
        <taxon>Eurotiomycetidae</taxon>
        <taxon>Eurotiales</taxon>
        <taxon>Aspergillaceae</taxon>
        <taxon>Aspergillus</taxon>
        <taxon>Aspergillus subgen. Circumdati</taxon>
    </lineage>
</organism>
<evidence type="ECO:0000259" key="1">
    <source>
        <dbReference type="Pfam" id="PF06985"/>
    </source>
</evidence>
<dbReference type="PANTHER" id="PTHR33112">
    <property type="entry name" value="DOMAIN PROTEIN, PUTATIVE-RELATED"/>
    <property type="match status" value="1"/>
</dbReference>
<gene>
    <name evidence="2" type="ORF">BDQ94DRAFT_163931</name>
</gene>
<name>A0A3F3PJJ3_9EURO</name>
<keyword evidence="3" id="KW-1185">Reference proteome</keyword>
<feature type="domain" description="Heterokaryon incompatibility" evidence="1">
    <location>
        <begin position="95"/>
        <end position="172"/>
    </location>
</feature>